<dbReference type="Proteomes" id="UP000723463">
    <property type="component" value="Unassembled WGS sequence"/>
</dbReference>
<keyword evidence="1" id="KW-0732">Signal</keyword>
<sequence>MRSFFALTAILGCALICASINVFAIPSPPQVLMRAPDDNIVIPVNRPSFSASAVNQGNDVQDVLSQIATRLNQGLPDRWERLTHAPISQGSSSIDVIAPSDLESIIRSWGLDNVMFDQAYRDINTLIRLAVGEGVYIAQGFSYNWSHCQGGGDHPACLATLIVVVRVPYVPNEGGDGTASKAELGHIHVTTTAETVQQYVYSHPCHRCWFKTCCHDVYTPRNLDTQELLDVQAVMSTFQSSWALELLSQQLYQAQPTLYSAKPGTSLSSASDGAPVWPSSFDRLLRLFIGNSAENRDVHKVYRGGLLEAIQNATLSRRQGFHNMQLTVSERGIVPLLEDMLSSCFDRAGIEDSVEEWWRRVYAEDLGDPISLECEFASQRRVSIVPPRDKCITSTNVTIDNSYSWILVAPHENGLFDILFMEGDLGVAFEDCEPEEEEDNDEEDMGSWKTPVRIPMAIQESGSMVRWGYVDSNDGSFGSVHYLAEWESYPSHVSKVLLDFLRFASAASYLKIPIYRKPLSPPSLSPSPCPHRHPILHQHRRQQLQLQDASTGAVVAPLAMDPSFIALMESIRLFAETWEKLVKVIGSTVSTTIKRRVCLGFDTLDYKASSSVMQGVAHNNIAELVEEVVDLEELPRREDIKRLMTGIKYSTNFTWLAESMTFTNPAGESSYFFFSKYGGDGSTGMANVVYSAVKSNFTLAPDMLIVRRQKSSWFGFRKSDETSIEHVPHTLTLNDTLVLEMFWEMVAFHQLAITLGGDPPMYPDLSGYCDRSIP</sequence>
<accession>A0A9P6F3A1</accession>
<feature type="chain" id="PRO_5040120274" evidence="1">
    <location>
        <begin position="25"/>
        <end position="774"/>
    </location>
</feature>
<dbReference type="AlphaFoldDB" id="A0A9P6F3A1"/>
<proteinExistence type="predicted"/>
<reference evidence="2" key="1">
    <citation type="journal article" date="2020" name="Fungal Divers.">
        <title>Resolving the Mortierellaceae phylogeny through synthesis of multi-gene phylogenetics and phylogenomics.</title>
        <authorList>
            <person name="Vandepol N."/>
            <person name="Liber J."/>
            <person name="Desiro A."/>
            <person name="Na H."/>
            <person name="Kennedy M."/>
            <person name="Barry K."/>
            <person name="Grigoriev I.V."/>
            <person name="Miller A.N."/>
            <person name="O'Donnell K."/>
            <person name="Stajich J.E."/>
            <person name="Bonito G."/>
        </authorList>
    </citation>
    <scope>NUCLEOTIDE SEQUENCE</scope>
    <source>
        <strain evidence="2">NRRL 2591</strain>
    </source>
</reference>
<name>A0A9P6F3A1_9FUNG</name>
<comment type="caution">
    <text evidence="2">The sequence shown here is derived from an EMBL/GenBank/DDBJ whole genome shotgun (WGS) entry which is preliminary data.</text>
</comment>
<organism evidence="2 3">
    <name type="scientific">Mortierella hygrophila</name>
    <dbReference type="NCBI Taxonomy" id="979708"/>
    <lineage>
        <taxon>Eukaryota</taxon>
        <taxon>Fungi</taxon>
        <taxon>Fungi incertae sedis</taxon>
        <taxon>Mucoromycota</taxon>
        <taxon>Mortierellomycotina</taxon>
        <taxon>Mortierellomycetes</taxon>
        <taxon>Mortierellales</taxon>
        <taxon>Mortierellaceae</taxon>
        <taxon>Mortierella</taxon>
    </lineage>
</organism>
<evidence type="ECO:0000313" key="3">
    <source>
        <dbReference type="Proteomes" id="UP000723463"/>
    </source>
</evidence>
<evidence type="ECO:0000313" key="2">
    <source>
        <dbReference type="EMBL" id="KAF9541885.1"/>
    </source>
</evidence>
<feature type="signal peptide" evidence="1">
    <location>
        <begin position="1"/>
        <end position="24"/>
    </location>
</feature>
<protein>
    <submittedName>
        <fullName evidence="2">Uncharacterized protein</fullName>
    </submittedName>
</protein>
<evidence type="ECO:0000256" key="1">
    <source>
        <dbReference type="SAM" id="SignalP"/>
    </source>
</evidence>
<gene>
    <name evidence="2" type="ORF">EC957_002590</name>
</gene>
<keyword evidence="3" id="KW-1185">Reference proteome</keyword>
<dbReference type="EMBL" id="JAAAXW010000153">
    <property type="protein sequence ID" value="KAF9541885.1"/>
    <property type="molecule type" value="Genomic_DNA"/>
</dbReference>